<dbReference type="AlphaFoldDB" id="A0A7E4W713"/>
<dbReference type="PANTHER" id="PTHR47331:SF5">
    <property type="entry name" value="RIBONUCLEASE H"/>
    <property type="match status" value="1"/>
</dbReference>
<accession>A0A7E4W713</accession>
<dbReference type="PANTHER" id="PTHR47331">
    <property type="entry name" value="PHD-TYPE DOMAIN-CONTAINING PROTEIN"/>
    <property type="match status" value="1"/>
</dbReference>
<evidence type="ECO:0000256" key="1">
    <source>
        <dbReference type="SAM" id="MobiDB-lite"/>
    </source>
</evidence>
<evidence type="ECO:0000313" key="2">
    <source>
        <dbReference type="Proteomes" id="UP000492821"/>
    </source>
</evidence>
<protein>
    <submittedName>
        <fullName evidence="3">DUF1758 domain-containing protein</fullName>
    </submittedName>
</protein>
<dbReference type="Proteomes" id="UP000492821">
    <property type="component" value="Unassembled WGS sequence"/>
</dbReference>
<reference evidence="2" key="1">
    <citation type="journal article" date="2013" name="Genetics">
        <title>The draft genome and transcriptome of Panagrellus redivivus are shaped by the harsh demands of a free-living lifestyle.</title>
        <authorList>
            <person name="Srinivasan J."/>
            <person name="Dillman A.R."/>
            <person name="Macchietto M.G."/>
            <person name="Heikkinen L."/>
            <person name="Lakso M."/>
            <person name="Fracchia K.M."/>
            <person name="Antoshechkin I."/>
            <person name="Mortazavi A."/>
            <person name="Wong G."/>
            <person name="Sternberg P.W."/>
        </authorList>
    </citation>
    <scope>NUCLEOTIDE SEQUENCE [LARGE SCALE GENOMIC DNA]</scope>
    <source>
        <strain evidence="2">MT8872</strain>
    </source>
</reference>
<evidence type="ECO:0000313" key="3">
    <source>
        <dbReference type="WBParaSite" id="Pan_g6852.t1"/>
    </source>
</evidence>
<feature type="region of interest" description="Disordered" evidence="1">
    <location>
        <begin position="201"/>
        <end position="222"/>
    </location>
</feature>
<dbReference type="WBParaSite" id="Pan_g6852.t1">
    <property type="protein sequence ID" value="Pan_g6852.t1"/>
    <property type="gene ID" value="Pan_g6852"/>
</dbReference>
<keyword evidence="2" id="KW-1185">Reference proteome</keyword>
<feature type="compositionally biased region" description="Polar residues" evidence="1">
    <location>
        <begin position="237"/>
        <end position="260"/>
    </location>
</feature>
<proteinExistence type="predicted"/>
<reference evidence="3" key="2">
    <citation type="submission" date="2020-10" db="UniProtKB">
        <authorList>
            <consortium name="WormBaseParasite"/>
        </authorList>
    </citation>
    <scope>IDENTIFICATION</scope>
</reference>
<sequence length="785" mass="87256">MEGISCGALIAAALDGRSQFQRSGVTPAAGRQPGLLKTAFINPWRRAPPLRQPPSIRGIELNRSVNQHQSVASSSTAPSRTRNQGIYKQSRWSAMEKSLEKERKDNIDESVKAELLDVQLYEIKGARFQLSKAADKLQHHITAWKNVIASLPAEEQTEEQALFDERCLKDNPNLLDLVVLTREVVQKIGKLENDLLEEARALPSSRPATPVTPTTPERLRSDEELRQAQLQLVKATVSATRSAYQPDDSNPSRPTTPQGAQALTEKMIKPISKIGDVVRQTFNVKSFSPPPGIEKVTNYQLRCDAKGHPQPQEGAGRQVLETSAPQPQIRLPKREFDGKRTEWPNSSPYKLERIVYANSRSVLSVSELESQTVTSGAPAEKRKPIVTNAVLYDSDSEEEFNLDMVQLESANVEPDCVTKVQEEPVQLNSVKKAPDVALLTADAVVASTTNRNVCSTETIFFDLGSQASFVQEDLANDLQLQQLGAKKITVRPFASQAKEYHSRNVEFDLALADGTWLTTTAFTVPDLPKSLTSVKLETDEKGKKDVKMRKHVSARILKGADNMAKLGDLVGGSKEHDGEYKVNAVTFGSVDETTKGNVEKIYAHQNLGIPSSDDPYADQADDDAIKEFQKGLTYDEVTKRYTARLLYKPDPAKLAKTEKMARAQLVNLWNKLKEKPDFLKKYHDTIMTQLKSGIIEMVYDNGEESETYYTPHHAIINLNKLFPSLRVVINAPARTKFAASLNDLFLRGPVLLPWISSKRFIRSDSIRTIVMSLGFLAARSNTAAR</sequence>
<feature type="region of interest" description="Disordered" evidence="1">
    <location>
        <begin position="236"/>
        <end position="260"/>
    </location>
</feature>
<organism evidence="2 3">
    <name type="scientific">Panagrellus redivivus</name>
    <name type="common">Microworm</name>
    <dbReference type="NCBI Taxonomy" id="6233"/>
    <lineage>
        <taxon>Eukaryota</taxon>
        <taxon>Metazoa</taxon>
        <taxon>Ecdysozoa</taxon>
        <taxon>Nematoda</taxon>
        <taxon>Chromadorea</taxon>
        <taxon>Rhabditida</taxon>
        <taxon>Tylenchina</taxon>
        <taxon>Panagrolaimomorpha</taxon>
        <taxon>Panagrolaimoidea</taxon>
        <taxon>Panagrolaimidae</taxon>
        <taxon>Panagrellus</taxon>
    </lineage>
</organism>
<feature type="region of interest" description="Disordered" evidence="1">
    <location>
        <begin position="65"/>
        <end position="86"/>
    </location>
</feature>
<name>A0A7E4W713_PANRE</name>